<dbReference type="InterPro" id="IPR017972">
    <property type="entry name" value="Cyt_P450_CS"/>
</dbReference>
<comment type="similarity">
    <text evidence="3 11">Belongs to the cytochrome P450 family.</text>
</comment>
<evidence type="ECO:0000256" key="5">
    <source>
        <dbReference type="ARBA" id="ARBA00022723"/>
    </source>
</evidence>
<name>A0AAV9B0Q1_ACOGR</name>
<dbReference type="SUPFAM" id="SSF48264">
    <property type="entry name" value="Cytochrome P450"/>
    <property type="match status" value="1"/>
</dbReference>
<comment type="caution">
    <text evidence="12">The sequence shown here is derived from an EMBL/GenBank/DDBJ whole genome shotgun (WGS) entry which is preliminary data.</text>
</comment>
<evidence type="ECO:0000313" key="13">
    <source>
        <dbReference type="Proteomes" id="UP001179952"/>
    </source>
</evidence>
<dbReference type="PROSITE" id="PS00086">
    <property type="entry name" value="CYTOCHROME_P450"/>
    <property type="match status" value="1"/>
</dbReference>
<reference evidence="12" key="1">
    <citation type="journal article" date="2023" name="Nat. Commun.">
        <title>Diploid and tetraploid genomes of Acorus and the evolution of monocots.</title>
        <authorList>
            <person name="Ma L."/>
            <person name="Liu K.W."/>
            <person name="Li Z."/>
            <person name="Hsiao Y.Y."/>
            <person name="Qi Y."/>
            <person name="Fu T."/>
            <person name="Tang G.D."/>
            <person name="Zhang D."/>
            <person name="Sun W.H."/>
            <person name="Liu D.K."/>
            <person name="Li Y."/>
            <person name="Chen G.Z."/>
            <person name="Liu X.D."/>
            <person name="Liao X.Y."/>
            <person name="Jiang Y.T."/>
            <person name="Yu X."/>
            <person name="Hao Y."/>
            <person name="Huang J."/>
            <person name="Zhao X.W."/>
            <person name="Ke S."/>
            <person name="Chen Y.Y."/>
            <person name="Wu W.L."/>
            <person name="Hsu J.L."/>
            <person name="Lin Y.F."/>
            <person name="Huang M.D."/>
            <person name="Li C.Y."/>
            <person name="Huang L."/>
            <person name="Wang Z.W."/>
            <person name="Zhao X."/>
            <person name="Zhong W.Y."/>
            <person name="Peng D.H."/>
            <person name="Ahmad S."/>
            <person name="Lan S."/>
            <person name="Zhang J.S."/>
            <person name="Tsai W.C."/>
            <person name="Van de Peer Y."/>
            <person name="Liu Z.J."/>
        </authorList>
    </citation>
    <scope>NUCLEOTIDE SEQUENCE</scope>
    <source>
        <strain evidence="12">SCP</strain>
    </source>
</reference>
<evidence type="ECO:0000256" key="11">
    <source>
        <dbReference type="RuleBase" id="RU000461"/>
    </source>
</evidence>
<evidence type="ECO:0000313" key="12">
    <source>
        <dbReference type="EMBL" id="KAK1270020.1"/>
    </source>
</evidence>
<keyword evidence="5 10" id="KW-0479">Metal-binding</keyword>
<dbReference type="CDD" id="cd11072">
    <property type="entry name" value="CYP71-like"/>
    <property type="match status" value="1"/>
</dbReference>
<comment type="subcellular location">
    <subcellularLocation>
        <location evidence="2">Membrane</location>
    </subcellularLocation>
</comment>
<evidence type="ECO:0000256" key="3">
    <source>
        <dbReference type="ARBA" id="ARBA00010617"/>
    </source>
</evidence>
<dbReference type="EMBL" id="JAUJYN010000005">
    <property type="protein sequence ID" value="KAK1270020.1"/>
    <property type="molecule type" value="Genomic_DNA"/>
</dbReference>
<keyword evidence="8 11" id="KW-0503">Monooxygenase</keyword>
<dbReference type="PANTHER" id="PTHR47943:SF2">
    <property type="entry name" value="CYTOCHROME P450"/>
    <property type="match status" value="1"/>
</dbReference>
<sequence>MDVTTMSSWTPILPLFLLSLGLWSIGHLLHSLQKTPKRCHRHDLPPGPRGLPLLGNLHMLGNLPHRALQNLAVVHGPIMHLRLGLTDAIIITSPSAARLVLRTHDEKLASRAYNEAARHFSHGGRDIATAEYGPHWRAARKLCTLHLLSRKKVDSFHSLRAEELRDLVRDLRARQRAQVPRAQVDLSEALCALNARMMCRTVFGQRRYMECGLEEAVREFTEVILAFNVANYVPFIGALDLQGLRRRMRTVGKRLDTFIGRIIDDHMEKDDDGLKKDFIGTMLSLVGSGEADFPIDRTTITALAMDMLVGGMDTSATVAEWAMSELMRHPNVMNEAREELTRVVGVQRMVTEDDLASLPYLKKVIKECLRMHPPSPLLMHASTEECVIGGYRVPEKARVIVNVWAIMRDPEVWVDPERFDPGRFDVDRDDDFGYLPFGSGRRGCPGREMGLTWFSLVVAQLLHCFEWELAEGVEKEGLDMTERFGLTAPRDTPLWAVPSYRLLCEC</sequence>
<dbReference type="PRINTS" id="PR00385">
    <property type="entry name" value="P450"/>
</dbReference>
<evidence type="ECO:0000256" key="8">
    <source>
        <dbReference type="ARBA" id="ARBA00023033"/>
    </source>
</evidence>
<dbReference type="GO" id="GO:0005506">
    <property type="term" value="F:iron ion binding"/>
    <property type="evidence" value="ECO:0007669"/>
    <property type="project" value="InterPro"/>
</dbReference>
<evidence type="ECO:0000256" key="1">
    <source>
        <dbReference type="ARBA" id="ARBA00001971"/>
    </source>
</evidence>
<evidence type="ECO:0000256" key="6">
    <source>
        <dbReference type="ARBA" id="ARBA00023002"/>
    </source>
</evidence>
<proteinExistence type="inferred from homology"/>
<keyword evidence="13" id="KW-1185">Reference proteome</keyword>
<gene>
    <name evidence="12" type="ORF">QJS04_geneDACA014046</name>
</gene>
<evidence type="ECO:0000256" key="10">
    <source>
        <dbReference type="PIRSR" id="PIRSR602401-1"/>
    </source>
</evidence>
<evidence type="ECO:0000256" key="4">
    <source>
        <dbReference type="ARBA" id="ARBA00022617"/>
    </source>
</evidence>
<dbReference type="Proteomes" id="UP001179952">
    <property type="component" value="Unassembled WGS sequence"/>
</dbReference>
<dbReference type="InterPro" id="IPR002401">
    <property type="entry name" value="Cyt_P450_E_grp-I"/>
</dbReference>
<keyword evidence="7 10" id="KW-0408">Iron</keyword>
<keyword evidence="6 11" id="KW-0560">Oxidoreductase</keyword>
<dbReference type="InterPro" id="IPR001128">
    <property type="entry name" value="Cyt_P450"/>
</dbReference>
<evidence type="ECO:0000256" key="2">
    <source>
        <dbReference type="ARBA" id="ARBA00004370"/>
    </source>
</evidence>
<dbReference type="AlphaFoldDB" id="A0AAV9B0Q1"/>
<dbReference type="GO" id="GO:0016020">
    <property type="term" value="C:membrane"/>
    <property type="evidence" value="ECO:0007669"/>
    <property type="project" value="UniProtKB-SubCell"/>
</dbReference>
<keyword evidence="4 10" id="KW-0349">Heme</keyword>
<dbReference type="GO" id="GO:0016705">
    <property type="term" value="F:oxidoreductase activity, acting on paired donors, with incorporation or reduction of molecular oxygen"/>
    <property type="evidence" value="ECO:0007669"/>
    <property type="project" value="InterPro"/>
</dbReference>
<comment type="cofactor">
    <cofactor evidence="1 10">
        <name>heme</name>
        <dbReference type="ChEBI" id="CHEBI:30413"/>
    </cofactor>
</comment>
<reference evidence="12" key="2">
    <citation type="submission" date="2023-06" db="EMBL/GenBank/DDBJ databases">
        <authorList>
            <person name="Ma L."/>
            <person name="Liu K.-W."/>
            <person name="Li Z."/>
            <person name="Hsiao Y.-Y."/>
            <person name="Qi Y."/>
            <person name="Fu T."/>
            <person name="Tang G."/>
            <person name="Zhang D."/>
            <person name="Sun W.-H."/>
            <person name="Liu D.-K."/>
            <person name="Li Y."/>
            <person name="Chen G.-Z."/>
            <person name="Liu X.-D."/>
            <person name="Liao X.-Y."/>
            <person name="Jiang Y.-T."/>
            <person name="Yu X."/>
            <person name="Hao Y."/>
            <person name="Huang J."/>
            <person name="Zhao X.-W."/>
            <person name="Ke S."/>
            <person name="Chen Y.-Y."/>
            <person name="Wu W.-L."/>
            <person name="Hsu J.-L."/>
            <person name="Lin Y.-F."/>
            <person name="Huang M.-D."/>
            <person name="Li C.-Y."/>
            <person name="Huang L."/>
            <person name="Wang Z.-W."/>
            <person name="Zhao X."/>
            <person name="Zhong W.-Y."/>
            <person name="Peng D.-H."/>
            <person name="Ahmad S."/>
            <person name="Lan S."/>
            <person name="Zhang J.-S."/>
            <person name="Tsai W.-C."/>
            <person name="Van De Peer Y."/>
            <person name="Liu Z.-J."/>
        </authorList>
    </citation>
    <scope>NUCLEOTIDE SEQUENCE</scope>
    <source>
        <strain evidence="12">SCP</strain>
        <tissue evidence="12">Leaves</tissue>
    </source>
</reference>
<dbReference type="PRINTS" id="PR00463">
    <property type="entry name" value="EP450I"/>
</dbReference>
<evidence type="ECO:0000256" key="7">
    <source>
        <dbReference type="ARBA" id="ARBA00023004"/>
    </source>
</evidence>
<feature type="binding site" description="axial binding residue" evidence="10">
    <location>
        <position position="444"/>
    </location>
    <ligand>
        <name>heme</name>
        <dbReference type="ChEBI" id="CHEBI:30413"/>
    </ligand>
    <ligandPart>
        <name>Fe</name>
        <dbReference type="ChEBI" id="CHEBI:18248"/>
    </ligandPart>
</feature>
<protein>
    <submittedName>
        <fullName evidence="12">Cytochrome P450 84A1</fullName>
    </submittedName>
</protein>
<accession>A0AAV9B0Q1</accession>
<keyword evidence="9" id="KW-0472">Membrane</keyword>
<dbReference type="FunFam" id="1.10.630.10:FF:000126">
    <property type="entry name" value="Predicted protein"/>
    <property type="match status" value="1"/>
</dbReference>
<dbReference type="GO" id="GO:0004497">
    <property type="term" value="F:monooxygenase activity"/>
    <property type="evidence" value="ECO:0007669"/>
    <property type="project" value="UniProtKB-KW"/>
</dbReference>
<dbReference type="GO" id="GO:0020037">
    <property type="term" value="F:heme binding"/>
    <property type="evidence" value="ECO:0007669"/>
    <property type="project" value="InterPro"/>
</dbReference>
<organism evidence="12 13">
    <name type="scientific">Acorus gramineus</name>
    <name type="common">Dwarf sweet flag</name>
    <dbReference type="NCBI Taxonomy" id="55184"/>
    <lineage>
        <taxon>Eukaryota</taxon>
        <taxon>Viridiplantae</taxon>
        <taxon>Streptophyta</taxon>
        <taxon>Embryophyta</taxon>
        <taxon>Tracheophyta</taxon>
        <taxon>Spermatophyta</taxon>
        <taxon>Magnoliopsida</taxon>
        <taxon>Liliopsida</taxon>
        <taxon>Acoraceae</taxon>
        <taxon>Acorus</taxon>
    </lineage>
</organism>
<dbReference type="PANTHER" id="PTHR47943">
    <property type="entry name" value="CYTOCHROME P450 93A3-LIKE"/>
    <property type="match status" value="1"/>
</dbReference>
<dbReference type="Gene3D" id="1.10.630.10">
    <property type="entry name" value="Cytochrome P450"/>
    <property type="match status" value="1"/>
</dbReference>
<dbReference type="Pfam" id="PF00067">
    <property type="entry name" value="p450"/>
    <property type="match status" value="1"/>
</dbReference>
<dbReference type="InterPro" id="IPR036396">
    <property type="entry name" value="Cyt_P450_sf"/>
</dbReference>
<evidence type="ECO:0000256" key="9">
    <source>
        <dbReference type="ARBA" id="ARBA00023136"/>
    </source>
</evidence>